<name>A0A839N008_9MICO</name>
<comment type="caution">
    <text evidence="2">The sequence shown here is derived from an EMBL/GenBank/DDBJ whole genome shotgun (WGS) entry which is preliminary data.</text>
</comment>
<accession>A0A839N008</accession>
<gene>
    <name evidence="2" type="ORF">FHU39_001034</name>
</gene>
<evidence type="ECO:0000313" key="2">
    <source>
        <dbReference type="EMBL" id="MBB2891050.1"/>
    </source>
</evidence>
<feature type="compositionally biased region" description="Low complexity" evidence="1">
    <location>
        <begin position="27"/>
        <end position="36"/>
    </location>
</feature>
<keyword evidence="3" id="KW-1185">Reference proteome</keyword>
<evidence type="ECO:0000313" key="3">
    <source>
        <dbReference type="Proteomes" id="UP000559182"/>
    </source>
</evidence>
<dbReference type="Proteomes" id="UP000559182">
    <property type="component" value="Unassembled WGS sequence"/>
</dbReference>
<protein>
    <submittedName>
        <fullName evidence="2">Uncharacterized protein</fullName>
    </submittedName>
</protein>
<feature type="region of interest" description="Disordered" evidence="1">
    <location>
        <begin position="1"/>
        <end position="37"/>
    </location>
</feature>
<reference evidence="2 3" key="1">
    <citation type="submission" date="2020-08" db="EMBL/GenBank/DDBJ databases">
        <title>Sequencing the genomes of 1000 actinobacteria strains.</title>
        <authorList>
            <person name="Klenk H.-P."/>
        </authorList>
    </citation>
    <scope>NUCLEOTIDE SEQUENCE [LARGE SCALE GENOMIC DNA]</scope>
    <source>
        <strain evidence="2 3">DSM 105369</strain>
    </source>
</reference>
<proteinExistence type="predicted"/>
<dbReference type="AlphaFoldDB" id="A0A839N008"/>
<dbReference type="RefSeq" id="WP_183321051.1">
    <property type="nucleotide sequence ID" value="NZ_JACHVQ010000001.1"/>
</dbReference>
<organism evidence="2 3">
    <name type="scientific">Flexivirga oryzae</name>
    <dbReference type="NCBI Taxonomy" id="1794944"/>
    <lineage>
        <taxon>Bacteria</taxon>
        <taxon>Bacillati</taxon>
        <taxon>Actinomycetota</taxon>
        <taxon>Actinomycetes</taxon>
        <taxon>Micrococcales</taxon>
        <taxon>Dermacoccaceae</taxon>
        <taxon>Flexivirga</taxon>
    </lineage>
</organism>
<evidence type="ECO:0000256" key="1">
    <source>
        <dbReference type="SAM" id="MobiDB-lite"/>
    </source>
</evidence>
<sequence length="65" mass="7304">MTEHGGDRSNQQRHGEPGQQRGRTRSRYAAPAAPSAHSIREPAILVANLRRNSHDYIFRARAVAR</sequence>
<dbReference type="EMBL" id="JACHVQ010000001">
    <property type="protein sequence ID" value="MBB2891050.1"/>
    <property type="molecule type" value="Genomic_DNA"/>
</dbReference>